<dbReference type="EMBL" id="BMAW01128110">
    <property type="protein sequence ID" value="GFU24049.1"/>
    <property type="molecule type" value="Genomic_DNA"/>
</dbReference>
<dbReference type="Proteomes" id="UP000887013">
    <property type="component" value="Unassembled WGS sequence"/>
</dbReference>
<gene>
    <name evidence="1" type="ORF">NPIL_585061</name>
</gene>
<name>A0A8X6QKM5_NEPPI</name>
<dbReference type="AlphaFoldDB" id="A0A8X6QKM5"/>
<sequence>MQTQGVGKGEELSTTPGLLFLRPLLFPRSLLGNELENFTPSCLFISYSRLPGEGVAGCHSNPANFEVRKSVVRSAMLSVKSITVILVLIGREMDVFWKSHQLMFERELHLKVLGADNDEAAK</sequence>
<accession>A0A8X6QKM5</accession>
<reference evidence="1" key="1">
    <citation type="submission" date="2020-08" db="EMBL/GenBank/DDBJ databases">
        <title>Multicomponent nature underlies the extraordinary mechanical properties of spider dragline silk.</title>
        <authorList>
            <person name="Kono N."/>
            <person name="Nakamura H."/>
            <person name="Mori M."/>
            <person name="Yoshida Y."/>
            <person name="Ohtoshi R."/>
            <person name="Malay A.D."/>
            <person name="Moran D.A.P."/>
            <person name="Tomita M."/>
            <person name="Numata K."/>
            <person name="Arakawa K."/>
        </authorList>
    </citation>
    <scope>NUCLEOTIDE SEQUENCE</scope>
</reference>
<protein>
    <submittedName>
        <fullName evidence="1">Uncharacterized protein</fullName>
    </submittedName>
</protein>
<proteinExistence type="predicted"/>
<organism evidence="1 2">
    <name type="scientific">Nephila pilipes</name>
    <name type="common">Giant wood spider</name>
    <name type="synonym">Nephila maculata</name>
    <dbReference type="NCBI Taxonomy" id="299642"/>
    <lineage>
        <taxon>Eukaryota</taxon>
        <taxon>Metazoa</taxon>
        <taxon>Ecdysozoa</taxon>
        <taxon>Arthropoda</taxon>
        <taxon>Chelicerata</taxon>
        <taxon>Arachnida</taxon>
        <taxon>Araneae</taxon>
        <taxon>Araneomorphae</taxon>
        <taxon>Entelegynae</taxon>
        <taxon>Araneoidea</taxon>
        <taxon>Nephilidae</taxon>
        <taxon>Nephila</taxon>
    </lineage>
</organism>
<comment type="caution">
    <text evidence="1">The sequence shown here is derived from an EMBL/GenBank/DDBJ whole genome shotgun (WGS) entry which is preliminary data.</text>
</comment>
<evidence type="ECO:0000313" key="1">
    <source>
        <dbReference type="EMBL" id="GFU24049.1"/>
    </source>
</evidence>
<keyword evidence="2" id="KW-1185">Reference proteome</keyword>
<evidence type="ECO:0000313" key="2">
    <source>
        <dbReference type="Proteomes" id="UP000887013"/>
    </source>
</evidence>